<dbReference type="Gene3D" id="3.40.50.150">
    <property type="entry name" value="Vaccinia Virus protein VP39"/>
    <property type="match status" value="1"/>
</dbReference>
<dbReference type="Proteomes" id="UP001596087">
    <property type="component" value="Unassembled WGS sequence"/>
</dbReference>
<evidence type="ECO:0000259" key="1">
    <source>
        <dbReference type="Pfam" id="PF08242"/>
    </source>
</evidence>
<gene>
    <name evidence="2" type="ORF">ACFPGP_17550</name>
</gene>
<evidence type="ECO:0000313" key="2">
    <source>
        <dbReference type="EMBL" id="MFC5178487.1"/>
    </source>
</evidence>
<accession>A0ABW0BNR1</accession>
<evidence type="ECO:0000313" key="3">
    <source>
        <dbReference type="Proteomes" id="UP001596087"/>
    </source>
</evidence>
<dbReference type="GO" id="GO:0008168">
    <property type="term" value="F:methyltransferase activity"/>
    <property type="evidence" value="ECO:0007669"/>
    <property type="project" value="UniProtKB-KW"/>
</dbReference>
<keyword evidence="3" id="KW-1185">Reference proteome</keyword>
<reference evidence="3" key="1">
    <citation type="journal article" date="2019" name="Int. J. Syst. Evol. Microbiol.">
        <title>The Global Catalogue of Microorganisms (GCM) 10K type strain sequencing project: providing services to taxonomists for standard genome sequencing and annotation.</title>
        <authorList>
            <consortium name="The Broad Institute Genomics Platform"/>
            <consortium name="The Broad Institute Genome Sequencing Center for Infectious Disease"/>
            <person name="Wu L."/>
            <person name="Ma J."/>
        </authorList>
    </citation>
    <scope>NUCLEOTIDE SEQUENCE [LARGE SCALE GENOMIC DNA]</scope>
    <source>
        <strain evidence="3">DFY41</strain>
    </source>
</reference>
<dbReference type="EMBL" id="JBHSKD010000024">
    <property type="protein sequence ID" value="MFC5178487.1"/>
    <property type="molecule type" value="Genomic_DNA"/>
</dbReference>
<dbReference type="GO" id="GO:0032259">
    <property type="term" value="P:methylation"/>
    <property type="evidence" value="ECO:0007669"/>
    <property type="project" value="UniProtKB-KW"/>
</dbReference>
<name>A0ABW0BNR1_9ACTN</name>
<dbReference type="InterPro" id="IPR013217">
    <property type="entry name" value="Methyltransf_12"/>
</dbReference>
<dbReference type="SUPFAM" id="SSF53335">
    <property type="entry name" value="S-adenosyl-L-methionine-dependent methyltransferases"/>
    <property type="match status" value="1"/>
</dbReference>
<keyword evidence="2" id="KW-0808">Transferase</keyword>
<proteinExistence type="predicted"/>
<comment type="caution">
    <text evidence="2">The sequence shown here is derived from an EMBL/GenBank/DDBJ whole genome shotgun (WGS) entry which is preliminary data.</text>
</comment>
<keyword evidence="2" id="KW-0489">Methyltransferase</keyword>
<feature type="domain" description="Methyltransferase type 12" evidence="1">
    <location>
        <begin position="38"/>
        <end position="136"/>
    </location>
</feature>
<protein>
    <submittedName>
        <fullName evidence="2">Class I SAM-dependent methyltransferase</fullName>
    </submittedName>
</protein>
<organism evidence="2 3">
    <name type="scientific">Nocardioides taihuensis</name>
    <dbReference type="NCBI Taxonomy" id="1835606"/>
    <lineage>
        <taxon>Bacteria</taxon>
        <taxon>Bacillati</taxon>
        <taxon>Actinomycetota</taxon>
        <taxon>Actinomycetes</taxon>
        <taxon>Propionibacteriales</taxon>
        <taxon>Nocardioidaceae</taxon>
        <taxon>Nocardioides</taxon>
    </lineage>
</organism>
<dbReference type="RefSeq" id="WP_378592097.1">
    <property type="nucleotide sequence ID" value="NZ_JBHSKD010000024.1"/>
</dbReference>
<dbReference type="InterPro" id="IPR029063">
    <property type="entry name" value="SAM-dependent_MTases_sf"/>
</dbReference>
<dbReference type="Pfam" id="PF08242">
    <property type="entry name" value="Methyltransf_12"/>
    <property type="match status" value="1"/>
</dbReference>
<sequence>MDDAWPAYYDALAGREPRPLLARAMTVTGPPSADDHAVDLGCGDGTEAAALAAAGWRVLAVDGSADGVRRTRALLEALVAEGRVEPHRVEARRAELSAVDLPASRLVLSCFALPFADDLAAAWAGARGALVPGGVLAVTIFGDRDDWTGEPGVTTVTRAQLEEMLDGLEVLELDEAEEDRPTALGVAKHWHTYEVLALRPPR</sequence>